<dbReference type="EMBL" id="VTPS01000019">
    <property type="protein sequence ID" value="TZE81015.1"/>
    <property type="molecule type" value="Genomic_DNA"/>
</dbReference>
<dbReference type="Proteomes" id="UP000322976">
    <property type="component" value="Unassembled WGS sequence"/>
</dbReference>
<dbReference type="InterPro" id="IPR011004">
    <property type="entry name" value="Trimer_LpxA-like_sf"/>
</dbReference>
<dbReference type="SUPFAM" id="SSF51161">
    <property type="entry name" value="Trimeric LpxA-like enzymes"/>
    <property type="match status" value="1"/>
</dbReference>
<name>A0A5D8Q8B8_9THEO</name>
<keyword evidence="4" id="KW-0548">Nucleotidyltransferase</keyword>
<dbReference type="CDD" id="cd04651">
    <property type="entry name" value="LbH_G1P_AT_C"/>
    <property type="match status" value="1"/>
</dbReference>
<sequence length="246" mass="27735">MICNIDFREAMEYHTDSGNDITVIYKRVDDADGHYLLAETLGIDRHGRVVSVGRNIGDSKDASICMEMYIMKRDLLIDIIRGCITTGKFRKVKNAIYNSLEEYRVGAFEYKGYLRCINSLESYYKTSMELLDHNIYRLLFLSNRPIFTKTGDEAPARYLKGSSVKNSIIGNGSLIEGSVENSIIFRKVHVGKGAAIKNSIILQGSIIGEGSKLTNIITDKYTEIAPDKELKGDEEIPLVVEKRRSF</sequence>
<dbReference type="GO" id="GO:0008878">
    <property type="term" value="F:glucose-1-phosphate adenylyltransferase activity"/>
    <property type="evidence" value="ECO:0007669"/>
    <property type="project" value="UniProtKB-EC"/>
</dbReference>
<dbReference type="PANTHER" id="PTHR43523">
    <property type="entry name" value="GLUCOSE-1-PHOSPHATE ADENYLYLTRANSFERASE-RELATED"/>
    <property type="match status" value="1"/>
</dbReference>
<dbReference type="AlphaFoldDB" id="A0A5D8Q8B8"/>
<evidence type="ECO:0000259" key="3">
    <source>
        <dbReference type="Pfam" id="PF24894"/>
    </source>
</evidence>
<evidence type="ECO:0000313" key="5">
    <source>
        <dbReference type="Proteomes" id="UP000322976"/>
    </source>
</evidence>
<dbReference type="InterPro" id="IPR011831">
    <property type="entry name" value="ADP-Glc_PPase"/>
</dbReference>
<dbReference type="InterPro" id="IPR011832">
    <property type="entry name" value="GlgDAde_trans"/>
</dbReference>
<dbReference type="SUPFAM" id="SSF53448">
    <property type="entry name" value="Nucleotide-diphospho-sugar transferases"/>
    <property type="match status" value="1"/>
</dbReference>
<keyword evidence="2" id="KW-0320">Glycogen biosynthesis</keyword>
<dbReference type="GO" id="GO:0005978">
    <property type="term" value="P:glycogen biosynthetic process"/>
    <property type="evidence" value="ECO:0007669"/>
    <property type="project" value="UniProtKB-KW"/>
</dbReference>
<dbReference type="Gene3D" id="2.160.10.10">
    <property type="entry name" value="Hexapeptide repeat proteins"/>
    <property type="match status" value="1"/>
</dbReference>
<dbReference type="RefSeq" id="WP_149545995.1">
    <property type="nucleotide sequence ID" value="NZ_VTPS01000019.1"/>
</dbReference>
<dbReference type="EC" id="2.7.7.27" evidence="4"/>
<dbReference type="PANTHER" id="PTHR43523:SF6">
    <property type="entry name" value="GLYCOGEN BIOSYNTHESIS PROTEIN GLGD"/>
    <property type="match status" value="1"/>
</dbReference>
<evidence type="ECO:0000313" key="4">
    <source>
        <dbReference type="EMBL" id="TZE81015.1"/>
    </source>
</evidence>
<protein>
    <submittedName>
        <fullName evidence="4">Glucose-1-phosphate adenylyltransferase subunit GlgD</fullName>
        <ecNumber evidence="4">2.7.7.27</ecNumber>
    </submittedName>
</protein>
<gene>
    <name evidence="4" type="primary">glgD</name>
    <name evidence="4" type="ORF">FWJ32_10965</name>
</gene>
<accession>A0A5D8Q8B8</accession>
<dbReference type="Pfam" id="PF24894">
    <property type="entry name" value="Hexapep_GlmU"/>
    <property type="match status" value="1"/>
</dbReference>
<dbReference type="NCBIfam" id="TIGR02092">
    <property type="entry name" value="glgD"/>
    <property type="match status" value="1"/>
</dbReference>
<comment type="caution">
    <text evidence="4">The sequence shown here is derived from an EMBL/GenBank/DDBJ whole genome shotgun (WGS) entry which is preliminary data.</text>
</comment>
<organism evidence="4 5">
    <name type="scientific">Calorimonas adulescens</name>
    <dbReference type="NCBI Taxonomy" id="2606906"/>
    <lineage>
        <taxon>Bacteria</taxon>
        <taxon>Bacillati</taxon>
        <taxon>Bacillota</taxon>
        <taxon>Clostridia</taxon>
        <taxon>Thermoanaerobacterales</taxon>
        <taxon>Thermoanaerobacteraceae</taxon>
        <taxon>Calorimonas</taxon>
    </lineage>
</organism>
<reference evidence="4 5" key="1">
    <citation type="submission" date="2019-08" db="EMBL/GenBank/DDBJ databases">
        <title>Calorimonas adulescens gen. nov., sp. nov., an anaerobic thermophilic bacterium from Sakhalin hot spring.</title>
        <authorList>
            <person name="Khomyakova M.A."/>
            <person name="Merkel A.Y."/>
            <person name="Novikov A."/>
            <person name="Bonch-Osmolovskaya E.A."/>
            <person name="Slobodkin A.I."/>
        </authorList>
    </citation>
    <scope>NUCLEOTIDE SEQUENCE [LARGE SCALE GENOMIC DNA]</scope>
    <source>
        <strain evidence="4 5">A05MB</strain>
    </source>
</reference>
<dbReference type="Gene3D" id="3.90.550.10">
    <property type="entry name" value="Spore Coat Polysaccharide Biosynthesis Protein SpsA, Chain A"/>
    <property type="match status" value="1"/>
</dbReference>
<comment type="similarity">
    <text evidence="1">Belongs to the bacterial/plant glucose-1-phosphate adenylyltransferase family.</text>
</comment>
<feature type="domain" description="Glucose-1-phosphate adenylyltransferase/Bifunctional protein GlmU-like C-terminal hexapeptide" evidence="3">
    <location>
        <begin position="162"/>
        <end position="230"/>
    </location>
</feature>
<dbReference type="InterPro" id="IPR029044">
    <property type="entry name" value="Nucleotide-diphossugar_trans"/>
</dbReference>
<keyword evidence="5" id="KW-1185">Reference proteome</keyword>
<keyword evidence="4" id="KW-0808">Transferase</keyword>
<evidence type="ECO:0000256" key="2">
    <source>
        <dbReference type="ARBA" id="ARBA00023056"/>
    </source>
</evidence>
<proteinExistence type="inferred from homology"/>
<evidence type="ECO:0000256" key="1">
    <source>
        <dbReference type="ARBA" id="ARBA00010443"/>
    </source>
</evidence>
<dbReference type="InterPro" id="IPR056818">
    <property type="entry name" value="GlmU/GlgC-like_hexapep"/>
</dbReference>